<comment type="caution">
    <text evidence="2">The sequence shown here is derived from an EMBL/GenBank/DDBJ whole genome shotgun (WGS) entry which is preliminary data.</text>
</comment>
<dbReference type="InterPro" id="IPR036513">
    <property type="entry name" value="STAS_dom_sf"/>
</dbReference>
<dbReference type="Gene3D" id="3.30.750.24">
    <property type="entry name" value="STAS domain"/>
    <property type="match status" value="1"/>
</dbReference>
<organism evidence="2 3">
    <name type="scientific">Jiella endophytica</name>
    <dbReference type="NCBI Taxonomy" id="2558362"/>
    <lineage>
        <taxon>Bacteria</taxon>
        <taxon>Pseudomonadati</taxon>
        <taxon>Pseudomonadota</taxon>
        <taxon>Alphaproteobacteria</taxon>
        <taxon>Hyphomicrobiales</taxon>
        <taxon>Aurantimonadaceae</taxon>
        <taxon>Jiella</taxon>
    </lineage>
</organism>
<gene>
    <name evidence="2" type="ORF">E3C22_11135</name>
</gene>
<dbReference type="RefSeq" id="WP_134762095.1">
    <property type="nucleotide sequence ID" value="NZ_SOZD01000003.1"/>
</dbReference>
<feature type="domain" description="MlaB-like STAS" evidence="1">
    <location>
        <begin position="18"/>
        <end position="92"/>
    </location>
</feature>
<dbReference type="Pfam" id="PF13466">
    <property type="entry name" value="STAS_2"/>
    <property type="match status" value="1"/>
</dbReference>
<dbReference type="SUPFAM" id="SSF52091">
    <property type="entry name" value="SpoIIaa-like"/>
    <property type="match status" value="1"/>
</dbReference>
<evidence type="ECO:0000313" key="2">
    <source>
        <dbReference type="EMBL" id="TFF22995.1"/>
    </source>
</evidence>
<evidence type="ECO:0000313" key="3">
    <source>
        <dbReference type="Proteomes" id="UP000298179"/>
    </source>
</evidence>
<dbReference type="InterPro" id="IPR058548">
    <property type="entry name" value="MlaB-like_STAS"/>
</dbReference>
<accession>A0A4Y8RIY1</accession>
<name>A0A4Y8RIY1_9HYPH</name>
<dbReference type="AlphaFoldDB" id="A0A4Y8RIY1"/>
<protein>
    <submittedName>
        <fullName evidence="2">STAS domain-containing protein</fullName>
    </submittedName>
</protein>
<evidence type="ECO:0000259" key="1">
    <source>
        <dbReference type="Pfam" id="PF13466"/>
    </source>
</evidence>
<keyword evidence="3" id="KW-1185">Reference proteome</keyword>
<dbReference type="OrthoDB" id="7280289at2"/>
<sequence>MPRKSTKASSAEDAVYALPEVLDLKAATPLTEKLMSLRGQNLVVDASKVERLGTQCVQILIAAAATWKDEMAAFSIAEPSDSFISGLQVLGLTPQAILEKEVAQ</sequence>
<proteinExistence type="predicted"/>
<dbReference type="Proteomes" id="UP000298179">
    <property type="component" value="Unassembled WGS sequence"/>
</dbReference>
<dbReference type="EMBL" id="SOZD01000003">
    <property type="protein sequence ID" value="TFF22995.1"/>
    <property type="molecule type" value="Genomic_DNA"/>
</dbReference>
<reference evidence="2 3" key="1">
    <citation type="submission" date="2019-03" db="EMBL/GenBank/DDBJ databases">
        <title>Jiella endophytica sp. nov., a novel endophytic bacterium isolated from root of Ficus microcarpa Linn. f.</title>
        <authorList>
            <person name="Tuo L."/>
        </authorList>
    </citation>
    <scope>NUCLEOTIDE SEQUENCE [LARGE SCALE GENOMIC DNA]</scope>
    <source>
        <strain evidence="2 3">CBS5Q-3</strain>
    </source>
</reference>